<accession>A0A1M7Q6H2</accession>
<dbReference type="PANTHER" id="PTHR42938:SF9">
    <property type="entry name" value="FORMATE DEHYDROGENASE 1"/>
    <property type="match status" value="1"/>
</dbReference>
<feature type="domain" description="D-isomer specific 2-hydroxyacid dehydrogenase NAD-binding" evidence="7">
    <location>
        <begin position="116"/>
        <end position="263"/>
    </location>
</feature>
<dbReference type="FunFam" id="3.40.50.720:FF:000093">
    <property type="entry name" value="Erythronate-4-phosphate dehydrogenase"/>
    <property type="match status" value="1"/>
</dbReference>
<dbReference type="EC" id="1.1.1.290" evidence="5"/>
<dbReference type="STRING" id="1190415.SAMN05216593_118108"/>
<evidence type="ECO:0000313" key="9">
    <source>
        <dbReference type="EMBL" id="SHN25981.1"/>
    </source>
</evidence>
<dbReference type="SUPFAM" id="SSF52283">
    <property type="entry name" value="Formate/glycerate dehydrogenase catalytic domain-like"/>
    <property type="match status" value="1"/>
</dbReference>
<dbReference type="GO" id="GO:0005829">
    <property type="term" value="C:cytosol"/>
    <property type="evidence" value="ECO:0007669"/>
    <property type="project" value="TreeGrafter"/>
</dbReference>
<dbReference type="Gene3D" id="3.30.1370.170">
    <property type="match status" value="1"/>
</dbReference>
<comment type="subunit">
    <text evidence="5">Homodimer.</text>
</comment>
<dbReference type="EMBL" id="FRDA01000018">
    <property type="protein sequence ID" value="SHN25981.1"/>
    <property type="molecule type" value="Genomic_DNA"/>
</dbReference>
<dbReference type="InterPro" id="IPR006139">
    <property type="entry name" value="D-isomer_2_OHA_DH_cat_dom"/>
</dbReference>
<comment type="pathway">
    <text evidence="5">Cofactor biosynthesis; pyridoxine 5'-phosphate biosynthesis; pyridoxine 5'-phosphate from D-erythrose 4-phosphate: step 2/5.</text>
</comment>
<dbReference type="Gene3D" id="3.40.50.720">
    <property type="entry name" value="NAD(P)-binding Rossmann-like Domain"/>
    <property type="match status" value="2"/>
</dbReference>
<feature type="domain" description="Erythronate-4-phosphate dehydrogenase dimerisation" evidence="8">
    <location>
        <begin position="296"/>
        <end position="374"/>
    </location>
</feature>
<reference evidence="9 10" key="1">
    <citation type="submission" date="2016-11" db="EMBL/GenBank/DDBJ databases">
        <authorList>
            <person name="Jaros S."/>
            <person name="Januszkiewicz K."/>
            <person name="Wedrychowicz H."/>
        </authorList>
    </citation>
    <scope>NUCLEOTIDE SEQUENCE [LARGE SCALE GENOMIC DNA]</scope>
    <source>
        <strain evidence="9 10">LMG 26898</strain>
    </source>
</reference>
<dbReference type="InterPro" id="IPR024531">
    <property type="entry name" value="Erythronate-4-P_DHase_dimer"/>
</dbReference>
<dbReference type="Pfam" id="PF11890">
    <property type="entry name" value="DUF3410"/>
    <property type="match status" value="1"/>
</dbReference>
<keyword evidence="4 5" id="KW-0664">Pyridoxine biosynthesis</keyword>
<dbReference type="Pfam" id="PF00389">
    <property type="entry name" value="2-Hacid_dh"/>
    <property type="match status" value="1"/>
</dbReference>
<dbReference type="PANTHER" id="PTHR42938">
    <property type="entry name" value="FORMATE DEHYDROGENASE 1"/>
    <property type="match status" value="1"/>
</dbReference>
<dbReference type="AlphaFoldDB" id="A0A1M7Q6H2"/>
<dbReference type="PROSITE" id="PS00671">
    <property type="entry name" value="D_2_HYDROXYACID_DH_3"/>
    <property type="match status" value="1"/>
</dbReference>
<dbReference type="InterPro" id="IPR006140">
    <property type="entry name" value="D-isomer_DH_NAD-bd"/>
</dbReference>
<feature type="active site" evidence="5">
    <location>
        <position position="215"/>
    </location>
</feature>
<dbReference type="HAMAP" id="MF_01825">
    <property type="entry name" value="PdxB"/>
    <property type="match status" value="1"/>
</dbReference>
<dbReference type="NCBIfam" id="NF001309">
    <property type="entry name" value="PRK00257.1"/>
    <property type="match status" value="1"/>
</dbReference>
<evidence type="ECO:0000259" key="6">
    <source>
        <dbReference type="Pfam" id="PF00389"/>
    </source>
</evidence>
<dbReference type="GO" id="GO:0033711">
    <property type="term" value="F:4-phosphoerythronate dehydrogenase activity"/>
    <property type="evidence" value="ECO:0007669"/>
    <property type="project" value="UniProtKB-EC"/>
</dbReference>
<feature type="binding site" evidence="5">
    <location>
        <position position="239"/>
    </location>
    <ligand>
        <name>NAD(+)</name>
        <dbReference type="ChEBI" id="CHEBI:57540"/>
    </ligand>
</feature>
<proteinExistence type="inferred from homology"/>
<feature type="binding site" evidence="5">
    <location>
        <position position="264"/>
    </location>
    <ligand>
        <name>NAD(+)</name>
        <dbReference type="ChEBI" id="CHEBI:57540"/>
    </ligand>
</feature>
<dbReference type="GO" id="GO:0036001">
    <property type="term" value="P:'de novo' pyridoxal 5'-phosphate biosynthetic process"/>
    <property type="evidence" value="ECO:0007669"/>
    <property type="project" value="TreeGrafter"/>
</dbReference>
<feature type="binding site" evidence="5">
    <location>
        <begin position="213"/>
        <end position="215"/>
    </location>
    <ligand>
        <name>NAD(+)</name>
        <dbReference type="ChEBI" id="CHEBI:57540"/>
    </ligand>
</feature>
<dbReference type="SUPFAM" id="SSF51735">
    <property type="entry name" value="NAD(P)-binding Rossmann-fold domains"/>
    <property type="match status" value="1"/>
</dbReference>
<feature type="binding site" evidence="5">
    <location>
        <begin position="134"/>
        <end position="135"/>
    </location>
    <ligand>
        <name>NAD(+)</name>
        <dbReference type="ChEBI" id="CHEBI:57540"/>
    </ligand>
</feature>
<comment type="function">
    <text evidence="5">Catalyzes the oxidation of erythronate-4-phosphate to 3-hydroxy-2-oxo-4-phosphonooxybutanoate.</text>
</comment>
<dbReference type="InterPro" id="IPR029753">
    <property type="entry name" value="D-isomer_DH_CS"/>
</dbReference>
<dbReference type="GO" id="GO:0008615">
    <property type="term" value="P:pyridoxine biosynthetic process"/>
    <property type="evidence" value="ECO:0007669"/>
    <property type="project" value="UniProtKB-UniRule"/>
</dbReference>
<keyword evidence="3 5" id="KW-0520">NAD</keyword>
<dbReference type="GO" id="GO:0046983">
    <property type="term" value="F:protein dimerization activity"/>
    <property type="evidence" value="ECO:0007669"/>
    <property type="project" value="InterPro"/>
</dbReference>
<feature type="binding site" evidence="5">
    <location>
        <position position="265"/>
    </location>
    <ligand>
        <name>substrate</name>
    </ligand>
</feature>
<feature type="binding site" evidence="5">
    <location>
        <position position="53"/>
    </location>
    <ligand>
        <name>substrate</name>
    </ligand>
</feature>
<comment type="subcellular location">
    <subcellularLocation>
        <location evidence="5">Cytoplasm</location>
    </subcellularLocation>
</comment>
<organism evidence="9 10">
    <name type="scientific">Pseudomonas asturiensis</name>
    <dbReference type="NCBI Taxonomy" id="1190415"/>
    <lineage>
        <taxon>Bacteria</taxon>
        <taxon>Pseudomonadati</taxon>
        <taxon>Pseudomonadota</taxon>
        <taxon>Gammaproteobacteria</taxon>
        <taxon>Pseudomonadales</taxon>
        <taxon>Pseudomonadaceae</taxon>
        <taxon>Pseudomonas</taxon>
    </lineage>
</organism>
<feature type="binding site" evidence="5">
    <location>
        <position position="74"/>
    </location>
    <ligand>
        <name>substrate</name>
    </ligand>
</feature>
<comment type="similarity">
    <text evidence="5">Belongs to the D-isomer specific 2-hydroxyacid dehydrogenase family. PdxB subfamily.</text>
</comment>
<dbReference type="InterPro" id="IPR020921">
    <property type="entry name" value="Erythronate-4-P_DHase"/>
</dbReference>
<protein>
    <recommendedName>
        <fullName evidence="5">Erythronate-4-phosphate dehydrogenase</fullName>
        <ecNumber evidence="5">1.1.1.290</ecNumber>
    </recommendedName>
</protein>
<feature type="active site" evidence="5">
    <location>
        <position position="244"/>
    </location>
</feature>
<feature type="domain" description="D-isomer specific 2-hydroxyacid dehydrogenase catalytic" evidence="6">
    <location>
        <begin position="30"/>
        <end position="289"/>
    </location>
</feature>
<evidence type="ECO:0000256" key="4">
    <source>
        <dbReference type="ARBA" id="ARBA00023096"/>
    </source>
</evidence>
<evidence type="ECO:0000259" key="7">
    <source>
        <dbReference type="Pfam" id="PF02826"/>
    </source>
</evidence>
<evidence type="ECO:0000256" key="5">
    <source>
        <dbReference type="HAMAP-Rule" id="MF_01825"/>
    </source>
</evidence>
<feature type="active site" description="Proton donor" evidence="5">
    <location>
        <position position="261"/>
    </location>
</feature>
<dbReference type="Proteomes" id="UP000183983">
    <property type="component" value="Unassembled WGS sequence"/>
</dbReference>
<dbReference type="CDD" id="cd12158">
    <property type="entry name" value="ErythrP_dh"/>
    <property type="match status" value="1"/>
</dbReference>
<dbReference type="GO" id="GO:0051287">
    <property type="term" value="F:NAD binding"/>
    <property type="evidence" value="ECO:0007669"/>
    <property type="project" value="InterPro"/>
</dbReference>
<evidence type="ECO:0000256" key="3">
    <source>
        <dbReference type="ARBA" id="ARBA00023027"/>
    </source>
</evidence>
<dbReference type="InterPro" id="IPR036291">
    <property type="entry name" value="NAD(P)-bd_dom_sf"/>
</dbReference>
<evidence type="ECO:0000256" key="2">
    <source>
        <dbReference type="ARBA" id="ARBA00023002"/>
    </source>
</evidence>
<feature type="binding site" evidence="5">
    <location>
        <position position="154"/>
    </location>
    <ligand>
        <name>NAD(+)</name>
        <dbReference type="ChEBI" id="CHEBI:57540"/>
    </ligand>
</feature>
<comment type="catalytic activity">
    <reaction evidence="5">
        <text>4-phospho-D-erythronate + NAD(+) = (R)-3-hydroxy-2-oxo-4-phosphooxybutanoate + NADH + H(+)</text>
        <dbReference type="Rhea" id="RHEA:18829"/>
        <dbReference type="ChEBI" id="CHEBI:15378"/>
        <dbReference type="ChEBI" id="CHEBI:57540"/>
        <dbReference type="ChEBI" id="CHEBI:57945"/>
        <dbReference type="ChEBI" id="CHEBI:58538"/>
        <dbReference type="ChEBI" id="CHEBI:58766"/>
        <dbReference type="EC" id="1.1.1.290"/>
    </reaction>
</comment>
<dbReference type="UniPathway" id="UPA00244">
    <property type="reaction ID" value="UER00310"/>
</dbReference>
<evidence type="ECO:0000259" key="8">
    <source>
        <dbReference type="Pfam" id="PF11890"/>
    </source>
</evidence>
<sequence>MPALRENSMRIVADENIPLLDAFFAHFGEIRRLPGRSIDRAAIADADILLVRSVTPVTRELLEGSAVRFVGTCTIGTDHLDLAYFLEAGIRWSSAPGCNARGVVDYVLGSLLTLAEIEGVDLAQRTYGVVGAGQVGGRLVKVLKALGWNVLVCDPPRQAAESGDFVSLDEIMQRCDVISLHTPLTRDGDQPTWHVFDKQRLEQLRQGAWLINASRGAVVDNAALHDVLMAREDLQAVLDVWEGEPEVNVALADLCVIATPHIAGYSLDGRQRGTAQIYQALCMFLDQPAPIRLEDLLPRPWLAQVSLDEQTDPVWALNMLCRSVYDPRRDDADFRRSLVGDTASQRLAFDALRKHYSPRREIEGLTVRLQGQSEVLRRLVLALGAVPV</sequence>
<keyword evidence="1 5" id="KW-0963">Cytoplasm</keyword>
<dbReference type="InterPro" id="IPR038251">
    <property type="entry name" value="PdxB_dimer_sf"/>
</dbReference>
<evidence type="ECO:0000313" key="10">
    <source>
        <dbReference type="Proteomes" id="UP000183983"/>
    </source>
</evidence>
<gene>
    <name evidence="5" type="primary">pdxB</name>
    <name evidence="9" type="ORF">SAMN05216593_118108</name>
</gene>
<dbReference type="Pfam" id="PF02826">
    <property type="entry name" value="2-Hacid_dh_C"/>
    <property type="match status" value="1"/>
</dbReference>
<evidence type="ECO:0000256" key="1">
    <source>
        <dbReference type="ARBA" id="ARBA00022490"/>
    </source>
</evidence>
<feature type="binding site" evidence="5">
    <location>
        <position position="182"/>
    </location>
    <ligand>
        <name>NAD(+)</name>
        <dbReference type="ChEBI" id="CHEBI:57540"/>
    </ligand>
</feature>
<name>A0A1M7Q6H2_9PSED</name>
<keyword evidence="2 5" id="KW-0560">Oxidoreductase</keyword>